<name>A0A382UQW8_9ZZZZ</name>
<evidence type="ECO:0000313" key="2">
    <source>
        <dbReference type="EMBL" id="SVD36649.1"/>
    </source>
</evidence>
<evidence type="ECO:0000256" key="1">
    <source>
        <dbReference type="SAM" id="MobiDB-lite"/>
    </source>
</evidence>
<dbReference type="AlphaFoldDB" id="A0A382UQW8"/>
<accession>A0A382UQW8</accession>
<feature type="compositionally biased region" description="Polar residues" evidence="1">
    <location>
        <begin position="27"/>
        <end position="36"/>
    </location>
</feature>
<dbReference type="EMBL" id="UINC01146111">
    <property type="protein sequence ID" value="SVD36649.1"/>
    <property type="molecule type" value="Genomic_DNA"/>
</dbReference>
<feature type="compositionally biased region" description="Basic and acidic residues" evidence="1">
    <location>
        <begin position="1"/>
        <end position="24"/>
    </location>
</feature>
<feature type="non-terminal residue" evidence="2">
    <location>
        <position position="1"/>
    </location>
</feature>
<proteinExistence type="predicted"/>
<protein>
    <submittedName>
        <fullName evidence="2">Uncharacterized protein</fullName>
    </submittedName>
</protein>
<organism evidence="2">
    <name type="scientific">marine metagenome</name>
    <dbReference type="NCBI Taxonomy" id="408172"/>
    <lineage>
        <taxon>unclassified sequences</taxon>
        <taxon>metagenomes</taxon>
        <taxon>ecological metagenomes</taxon>
    </lineage>
</organism>
<gene>
    <name evidence="2" type="ORF">METZ01_LOCUS389503</name>
</gene>
<feature type="region of interest" description="Disordered" evidence="1">
    <location>
        <begin position="1"/>
        <end position="52"/>
    </location>
</feature>
<sequence>EELTKNKNEKGSEGFIEKGDKQEGTSEEQGNRSSPLQIIVIDPSSLIPKVRG</sequence>
<reference evidence="2" key="1">
    <citation type="submission" date="2018-05" db="EMBL/GenBank/DDBJ databases">
        <authorList>
            <person name="Lanie J.A."/>
            <person name="Ng W.-L."/>
            <person name="Kazmierczak K.M."/>
            <person name="Andrzejewski T.M."/>
            <person name="Davidsen T.M."/>
            <person name="Wayne K.J."/>
            <person name="Tettelin H."/>
            <person name="Glass J.I."/>
            <person name="Rusch D."/>
            <person name="Podicherti R."/>
            <person name="Tsui H.-C.T."/>
            <person name="Winkler M.E."/>
        </authorList>
    </citation>
    <scope>NUCLEOTIDE SEQUENCE</scope>
</reference>